<sequence length="250" mass="28125">MPYFSLKDHRIFYREQGAGPLLLILPGNTASSACHAGELECFARHYRVVSFDFWGTGQSDRLASWPETWWETGAYDAAALIEHLGESQAFIMGTSSGGIVALLLAILIPERVRAVIADSCLERYPAALLRMVVAERKQRNEKQIAFWQFAHGDDWQQVVEADSQLLLKASESGVFDWAQGRLQNIHCPVLLTASLYDKSLPDVGVKLCRMAEQIPECRVFLVNAGDHPLMWSRQKDFFYASESFLKNAVI</sequence>
<dbReference type="Pfam" id="PF00561">
    <property type="entry name" value="Abhydrolase_1"/>
    <property type="match status" value="1"/>
</dbReference>
<dbReference type="SUPFAM" id="SSF53474">
    <property type="entry name" value="alpha/beta-Hydrolases"/>
    <property type="match status" value="1"/>
</dbReference>
<dbReference type="GO" id="GO:0016020">
    <property type="term" value="C:membrane"/>
    <property type="evidence" value="ECO:0007669"/>
    <property type="project" value="TreeGrafter"/>
</dbReference>
<dbReference type="GO" id="GO:0016787">
    <property type="term" value="F:hydrolase activity"/>
    <property type="evidence" value="ECO:0007669"/>
    <property type="project" value="UniProtKB-KW"/>
</dbReference>
<dbReference type="PRINTS" id="PR00111">
    <property type="entry name" value="ABHYDROLASE"/>
</dbReference>
<dbReference type="InterPro" id="IPR050266">
    <property type="entry name" value="AB_hydrolase_sf"/>
</dbReference>
<organism evidence="2 3">
    <name type="scientific">Vecturithrix granuli</name>
    <dbReference type="NCBI Taxonomy" id="1499967"/>
    <lineage>
        <taxon>Bacteria</taxon>
        <taxon>Candidatus Moduliflexota</taxon>
        <taxon>Candidatus Vecturitrichia</taxon>
        <taxon>Candidatus Vecturitrichales</taxon>
        <taxon>Candidatus Vecturitrichaceae</taxon>
        <taxon>Candidatus Vecturithrix</taxon>
    </lineage>
</organism>
<dbReference type="InterPro" id="IPR000073">
    <property type="entry name" value="AB_hydrolase_1"/>
</dbReference>
<dbReference type="Gene3D" id="3.40.50.1820">
    <property type="entry name" value="alpha/beta hydrolase"/>
    <property type="match status" value="1"/>
</dbReference>
<keyword evidence="3" id="KW-1185">Reference proteome</keyword>
<protein>
    <submittedName>
        <fullName evidence="2">Alpha/beta hydrolase fold protein</fullName>
    </submittedName>
</protein>
<evidence type="ECO:0000313" key="2">
    <source>
        <dbReference type="EMBL" id="GAK58761.1"/>
    </source>
</evidence>
<dbReference type="Proteomes" id="UP000030661">
    <property type="component" value="Unassembled WGS sequence"/>
</dbReference>
<dbReference type="PANTHER" id="PTHR43798:SF33">
    <property type="entry name" value="HYDROLASE, PUTATIVE (AFU_ORTHOLOGUE AFUA_2G14860)-RELATED"/>
    <property type="match status" value="1"/>
</dbReference>
<dbReference type="STRING" id="1499967.U27_05736"/>
<name>A0A081C2F6_VECG1</name>
<evidence type="ECO:0000259" key="1">
    <source>
        <dbReference type="Pfam" id="PF00561"/>
    </source>
</evidence>
<proteinExistence type="predicted"/>
<dbReference type="InterPro" id="IPR029058">
    <property type="entry name" value="AB_hydrolase_fold"/>
</dbReference>
<dbReference type="AlphaFoldDB" id="A0A081C2F6"/>
<dbReference type="EMBL" id="DF820468">
    <property type="protein sequence ID" value="GAK58761.1"/>
    <property type="molecule type" value="Genomic_DNA"/>
</dbReference>
<accession>A0A081C2F6</accession>
<gene>
    <name evidence="2" type="ORF">U27_05736</name>
</gene>
<feature type="domain" description="AB hydrolase-1" evidence="1">
    <location>
        <begin position="20"/>
        <end position="120"/>
    </location>
</feature>
<dbReference type="eggNOG" id="COG0596">
    <property type="taxonomic scope" value="Bacteria"/>
</dbReference>
<dbReference type="PROSITE" id="PS51257">
    <property type="entry name" value="PROKAR_LIPOPROTEIN"/>
    <property type="match status" value="1"/>
</dbReference>
<reference evidence="2 3" key="1">
    <citation type="journal article" date="2015" name="PeerJ">
        <title>First genomic representation of candidate bacterial phylum KSB3 points to enhanced environmental sensing as a trigger of wastewater bulking.</title>
        <authorList>
            <person name="Sekiguchi Y."/>
            <person name="Ohashi A."/>
            <person name="Parks D.H."/>
            <person name="Yamauchi T."/>
            <person name="Tyson G.W."/>
            <person name="Hugenholtz P."/>
        </authorList>
    </citation>
    <scope>NUCLEOTIDE SEQUENCE [LARGE SCALE GENOMIC DNA]</scope>
</reference>
<evidence type="ECO:0000313" key="3">
    <source>
        <dbReference type="Proteomes" id="UP000030661"/>
    </source>
</evidence>
<keyword evidence="2" id="KW-0378">Hydrolase</keyword>
<dbReference type="PANTHER" id="PTHR43798">
    <property type="entry name" value="MONOACYLGLYCEROL LIPASE"/>
    <property type="match status" value="1"/>
</dbReference>
<dbReference type="HOGENOM" id="CLU_020336_46_0_0"/>